<feature type="transmembrane region" description="Helical" evidence="7">
    <location>
        <begin position="397"/>
        <end position="416"/>
    </location>
</feature>
<feature type="transmembrane region" description="Helical" evidence="7">
    <location>
        <begin position="15"/>
        <end position="34"/>
    </location>
</feature>
<keyword evidence="7" id="KW-0406">Ion transport</keyword>
<protein>
    <recommendedName>
        <fullName evidence="7">Divalent metal cation transporter MntH</fullName>
    </recommendedName>
</protein>
<comment type="caution">
    <text evidence="8">The sequence shown here is derived from an EMBL/GenBank/DDBJ whole genome shotgun (WGS) entry which is preliminary data.</text>
</comment>
<name>A0A0F3IPV7_9PROT</name>
<feature type="transmembrane region" description="Helical" evidence="7">
    <location>
        <begin position="198"/>
        <end position="218"/>
    </location>
</feature>
<dbReference type="PRINTS" id="PR00447">
    <property type="entry name" value="NATRESASSCMP"/>
</dbReference>
<dbReference type="InterPro" id="IPR001046">
    <property type="entry name" value="NRAMP_fam"/>
</dbReference>
<evidence type="ECO:0000256" key="5">
    <source>
        <dbReference type="ARBA" id="ARBA00022989"/>
    </source>
</evidence>
<keyword evidence="7" id="KW-1003">Cell membrane</keyword>
<feature type="transmembrane region" description="Helical" evidence="7">
    <location>
        <begin position="93"/>
        <end position="112"/>
    </location>
</feature>
<evidence type="ECO:0000313" key="8">
    <source>
        <dbReference type="EMBL" id="KJV08780.1"/>
    </source>
</evidence>
<keyword evidence="9" id="KW-1185">Reference proteome</keyword>
<comment type="similarity">
    <text evidence="7">Belongs to the NRAMP family.</text>
</comment>
<dbReference type="Proteomes" id="UP000033774">
    <property type="component" value="Unassembled WGS sequence"/>
</dbReference>
<dbReference type="NCBIfam" id="TIGR01197">
    <property type="entry name" value="nramp"/>
    <property type="match status" value="1"/>
</dbReference>
<sequence length="419" mass="43778">MTGLALPNSSTRLMALKRLLAFIGPGYLVAVGYMDPGNWATSLAAGSQYGYALLSVVLMASIMAMLLQALAIRVGVATGQDLAQLSRERFSPWVGRGLWVAAELAIVATDLAELIGTAIALQLLFGLPLVSGILLTGLDAVIILLLHRRGMRPLEAFVIGTMLLIVGCFVFQMIVLKPEPMALLGGLVPRASWMTDGHALYLAAGILGATIMPHNLYLHTALVQARPVPAPEKRQAIRFATIDSTVALTVALFVNGAILVVAATTFTGVGEGLDFHQAYTLLIPVVGTGLAATLFAIALLASGLNATVTATLAGQVVMEGFLRLKLSPALRRLLTRGLALVPAAVVASVYGEAAAEGLLVFSQVVLSLQLPFAVIPLLLIAGDRRRMGSLIAPRGQLVAGWACAAIVLGLNGVMIANLV</sequence>
<evidence type="ECO:0000256" key="1">
    <source>
        <dbReference type="ARBA" id="ARBA00004141"/>
    </source>
</evidence>
<feature type="transmembrane region" description="Helical" evidence="7">
    <location>
        <begin position="49"/>
        <end position="72"/>
    </location>
</feature>
<keyword evidence="3 7" id="KW-0812">Transmembrane</keyword>
<evidence type="ECO:0000256" key="6">
    <source>
        <dbReference type="ARBA" id="ARBA00023136"/>
    </source>
</evidence>
<dbReference type="GO" id="GO:0015086">
    <property type="term" value="F:cadmium ion transmembrane transporter activity"/>
    <property type="evidence" value="ECO:0007669"/>
    <property type="project" value="TreeGrafter"/>
</dbReference>
<dbReference type="EMBL" id="LAJY01000449">
    <property type="protein sequence ID" value="KJV08780.1"/>
    <property type="molecule type" value="Genomic_DNA"/>
</dbReference>
<dbReference type="OrthoDB" id="9787548at2"/>
<feature type="transmembrane region" description="Helical" evidence="7">
    <location>
        <begin position="278"/>
        <end position="301"/>
    </location>
</feature>
<dbReference type="GO" id="GO:0005384">
    <property type="term" value="F:manganese ion transmembrane transporter activity"/>
    <property type="evidence" value="ECO:0007669"/>
    <property type="project" value="TreeGrafter"/>
</dbReference>
<dbReference type="PATRIC" id="fig|552518.3.peg.2964"/>
<evidence type="ECO:0000256" key="7">
    <source>
        <dbReference type="HAMAP-Rule" id="MF_00221"/>
    </source>
</evidence>
<keyword evidence="2 7" id="KW-0813">Transport</keyword>
<comment type="subcellular location">
    <subcellularLocation>
        <location evidence="7">Cell membrane</location>
        <topology evidence="7">Multi-pass membrane protein</topology>
    </subcellularLocation>
    <subcellularLocation>
        <location evidence="1">Membrane</location>
        <topology evidence="1">Multi-pass membrane protein</topology>
    </subcellularLocation>
</comment>
<feature type="transmembrane region" description="Helical" evidence="7">
    <location>
        <begin position="357"/>
        <end position="381"/>
    </location>
</feature>
<organism evidence="8 9">
    <name type="scientific">Elstera litoralis</name>
    <dbReference type="NCBI Taxonomy" id="552518"/>
    <lineage>
        <taxon>Bacteria</taxon>
        <taxon>Pseudomonadati</taxon>
        <taxon>Pseudomonadota</taxon>
        <taxon>Alphaproteobacteria</taxon>
        <taxon>Rhodospirillales</taxon>
        <taxon>Rhodospirillaceae</taxon>
        <taxon>Elstera</taxon>
    </lineage>
</organism>
<accession>A0A0F3IPV7</accession>
<keyword evidence="4 7" id="KW-0769">Symport</keyword>
<dbReference type="GO" id="GO:0015293">
    <property type="term" value="F:symporter activity"/>
    <property type="evidence" value="ECO:0007669"/>
    <property type="project" value="UniProtKB-UniRule"/>
</dbReference>
<feature type="transmembrane region" description="Helical" evidence="7">
    <location>
        <begin position="333"/>
        <end position="351"/>
    </location>
</feature>
<dbReference type="RefSeq" id="WP_045776678.1">
    <property type="nucleotide sequence ID" value="NZ_LAJY01000449.1"/>
</dbReference>
<evidence type="ECO:0000256" key="3">
    <source>
        <dbReference type="ARBA" id="ARBA00022692"/>
    </source>
</evidence>
<dbReference type="HAMAP" id="MF_00221">
    <property type="entry name" value="NRAMP"/>
    <property type="match status" value="1"/>
</dbReference>
<dbReference type="GO" id="GO:0046872">
    <property type="term" value="F:metal ion binding"/>
    <property type="evidence" value="ECO:0007669"/>
    <property type="project" value="UniProtKB-UniRule"/>
</dbReference>
<proteinExistence type="inferred from homology"/>
<feature type="transmembrane region" description="Helical" evidence="7">
    <location>
        <begin position="157"/>
        <end position="178"/>
    </location>
</feature>
<dbReference type="NCBIfam" id="NF037982">
    <property type="entry name" value="Nramp_1"/>
    <property type="match status" value="1"/>
</dbReference>
<dbReference type="GO" id="GO:0005886">
    <property type="term" value="C:plasma membrane"/>
    <property type="evidence" value="ECO:0007669"/>
    <property type="project" value="UniProtKB-SubCell"/>
</dbReference>
<feature type="transmembrane region" description="Helical" evidence="7">
    <location>
        <begin position="239"/>
        <end position="266"/>
    </location>
</feature>
<dbReference type="PANTHER" id="PTHR11706">
    <property type="entry name" value="SOLUTE CARRIER PROTEIN FAMILY 11 MEMBER"/>
    <property type="match status" value="1"/>
</dbReference>
<evidence type="ECO:0000313" key="9">
    <source>
        <dbReference type="Proteomes" id="UP000033774"/>
    </source>
</evidence>
<dbReference type="PANTHER" id="PTHR11706:SF33">
    <property type="entry name" value="NATURAL RESISTANCE-ASSOCIATED MACROPHAGE PROTEIN 2"/>
    <property type="match status" value="1"/>
</dbReference>
<dbReference type="GO" id="GO:0034755">
    <property type="term" value="P:iron ion transmembrane transport"/>
    <property type="evidence" value="ECO:0007669"/>
    <property type="project" value="TreeGrafter"/>
</dbReference>
<dbReference type="AlphaFoldDB" id="A0A0F3IPV7"/>
<dbReference type="Pfam" id="PF01566">
    <property type="entry name" value="Nramp"/>
    <property type="match status" value="1"/>
</dbReference>
<comment type="function">
    <text evidence="7">H(+)-stimulated, divalent metal cation uptake system.</text>
</comment>
<feature type="transmembrane region" description="Helical" evidence="7">
    <location>
        <begin position="118"/>
        <end position="145"/>
    </location>
</feature>
<keyword evidence="5 7" id="KW-1133">Transmembrane helix</keyword>
<evidence type="ECO:0000256" key="4">
    <source>
        <dbReference type="ARBA" id="ARBA00022847"/>
    </source>
</evidence>
<reference evidence="8 9" key="1">
    <citation type="submission" date="2015-03" db="EMBL/GenBank/DDBJ databases">
        <title>Draft genome sequence of Elstera litoralis.</title>
        <authorList>
            <person name="Rahalkar M.C."/>
            <person name="Dhakephalkar P.K."/>
            <person name="Pore S.D."/>
            <person name="Arora P."/>
            <person name="Kapse N.G."/>
            <person name="Pandit P.S."/>
        </authorList>
    </citation>
    <scope>NUCLEOTIDE SEQUENCE [LARGE SCALE GENOMIC DNA]</scope>
    <source>
        <strain evidence="8 9">Dia-1</strain>
    </source>
</reference>
<dbReference type="NCBIfam" id="NF001923">
    <property type="entry name" value="PRK00701.1"/>
    <property type="match status" value="1"/>
</dbReference>
<evidence type="ECO:0000256" key="2">
    <source>
        <dbReference type="ARBA" id="ARBA00022448"/>
    </source>
</evidence>
<gene>
    <name evidence="7" type="primary">mntH</name>
    <name evidence="8" type="ORF">VZ95_15580</name>
</gene>
<keyword evidence="6 7" id="KW-0472">Membrane</keyword>